<dbReference type="Proteomes" id="UP000654345">
    <property type="component" value="Unassembled WGS sequence"/>
</dbReference>
<dbReference type="EMBL" id="BNJG01000002">
    <property type="protein sequence ID" value="GHO58185.1"/>
    <property type="molecule type" value="Genomic_DNA"/>
</dbReference>
<reference evidence="1 2" key="1">
    <citation type="journal article" date="2021" name="Int. J. Syst. Evol. Microbiol.">
        <title>Reticulibacter mediterranei gen. nov., sp. nov., within the new family Reticulibacteraceae fam. nov., and Ktedonospora formicarum gen. nov., sp. nov., Ktedonobacter robiniae sp. nov., Dictyobacter formicarum sp. nov. and Dictyobacter arantiisoli sp. nov., belonging to the class Ktedonobacteria.</title>
        <authorList>
            <person name="Yabe S."/>
            <person name="Zheng Y."/>
            <person name="Wang C.M."/>
            <person name="Sakai Y."/>
            <person name="Abe K."/>
            <person name="Yokota A."/>
            <person name="Donadio S."/>
            <person name="Cavaletti L."/>
            <person name="Monciardini P."/>
        </authorList>
    </citation>
    <scope>NUCLEOTIDE SEQUENCE [LARGE SCALE GENOMIC DNA]</scope>
    <source>
        <strain evidence="1 2">SOSP1-30</strain>
    </source>
</reference>
<evidence type="ECO:0000313" key="1">
    <source>
        <dbReference type="EMBL" id="GHO58185.1"/>
    </source>
</evidence>
<name>A0ABQ3UZR0_9CHLR</name>
<keyword evidence="2" id="KW-1185">Reference proteome</keyword>
<protein>
    <submittedName>
        <fullName evidence="1">Uncharacterized protein</fullName>
    </submittedName>
</protein>
<evidence type="ECO:0000313" key="2">
    <source>
        <dbReference type="Proteomes" id="UP000654345"/>
    </source>
</evidence>
<proteinExistence type="predicted"/>
<comment type="caution">
    <text evidence="1">The sequence shown here is derived from an EMBL/GenBank/DDBJ whole genome shotgun (WGS) entry which is preliminary data.</text>
</comment>
<accession>A0ABQ3UZR0</accession>
<sequence>MAVSVAGEMWLRWHQMRNSSSVSMTSFPLFVENQLMKGFLMNSFQAEYTQDSAKKQASAP</sequence>
<organism evidence="1 2">
    <name type="scientific">Ktedonobacter robiniae</name>
    <dbReference type="NCBI Taxonomy" id="2778365"/>
    <lineage>
        <taxon>Bacteria</taxon>
        <taxon>Bacillati</taxon>
        <taxon>Chloroflexota</taxon>
        <taxon>Ktedonobacteria</taxon>
        <taxon>Ktedonobacterales</taxon>
        <taxon>Ktedonobacteraceae</taxon>
        <taxon>Ktedonobacter</taxon>
    </lineage>
</organism>
<gene>
    <name evidence="1" type="ORF">KSB_66600</name>
</gene>